<evidence type="ECO:0000313" key="1">
    <source>
        <dbReference type="EMBL" id="KAF8569034.1"/>
    </source>
</evidence>
<dbReference type="EMBL" id="JTDF01002245">
    <property type="protein sequence ID" value="KAF8569034.1"/>
    <property type="molecule type" value="Genomic_DNA"/>
</dbReference>
<proteinExistence type="predicted"/>
<gene>
    <name evidence="1" type="ORF">P879_01023</name>
</gene>
<keyword evidence="2" id="KW-1185">Reference proteome</keyword>
<protein>
    <submittedName>
        <fullName evidence="1">Uncharacterized protein</fullName>
    </submittedName>
</protein>
<comment type="caution">
    <text evidence="1">The sequence shown here is derived from an EMBL/GenBank/DDBJ whole genome shotgun (WGS) entry which is preliminary data.</text>
</comment>
<organism evidence="1 2">
    <name type="scientific">Paragonimus westermani</name>
    <dbReference type="NCBI Taxonomy" id="34504"/>
    <lineage>
        <taxon>Eukaryota</taxon>
        <taxon>Metazoa</taxon>
        <taxon>Spiralia</taxon>
        <taxon>Lophotrochozoa</taxon>
        <taxon>Platyhelminthes</taxon>
        <taxon>Trematoda</taxon>
        <taxon>Digenea</taxon>
        <taxon>Plagiorchiida</taxon>
        <taxon>Troglotremata</taxon>
        <taxon>Troglotrematidae</taxon>
        <taxon>Paragonimus</taxon>
    </lineage>
</organism>
<accession>A0A8T0DPU2</accession>
<evidence type="ECO:0000313" key="2">
    <source>
        <dbReference type="Proteomes" id="UP000699462"/>
    </source>
</evidence>
<sequence length="281" mass="32171">SWARFPVCDTDRTQVDRNSCPLLHWCFVQKLNRLLQSMDIIFPEAVCKHPLFSHSATSSIMFDTCSSSSSSLSVDSTEITSKLVHTALLLNVANEAACRNLRTVYIRKEPVHEQCILHLHGTSQMDSTYWENIHFINFPDETSFIRWFSRAHLARRFADLIIVEDLRTLFSWNTVLSSDLLRLTSLMDETRQFVHSHTDAATHGHGCRLLVTCGLPDKCESHTLPIHNLSETLLFTSEGSDNQFSLVSHTQRWRLDLSCCNQELFWTSFHPSCDRGTISIL</sequence>
<dbReference type="Proteomes" id="UP000699462">
    <property type="component" value="Unassembled WGS sequence"/>
</dbReference>
<name>A0A8T0DPU2_9TREM</name>
<reference evidence="1 2" key="1">
    <citation type="submission" date="2019-07" db="EMBL/GenBank/DDBJ databases">
        <title>Annotation for the trematode Paragonimus westermani.</title>
        <authorList>
            <person name="Choi Y.-J."/>
        </authorList>
    </citation>
    <scope>NUCLEOTIDE SEQUENCE [LARGE SCALE GENOMIC DNA]</scope>
    <source>
        <strain evidence="1">180907_Pwestermani</strain>
    </source>
</reference>
<dbReference type="OrthoDB" id="6245587at2759"/>
<dbReference type="AlphaFoldDB" id="A0A8T0DPU2"/>
<feature type="non-terminal residue" evidence="1">
    <location>
        <position position="281"/>
    </location>
</feature>